<feature type="region of interest" description="Disordered" evidence="1">
    <location>
        <begin position="41"/>
        <end position="83"/>
    </location>
</feature>
<keyword evidence="3" id="KW-1185">Reference proteome</keyword>
<sequence length="170" mass="19065">MATITDTILQQVTEQVKNTIEAVSSMGPLPAFDYVSTMGCESSHRHTPAESLRRSDEVRETARPERDGRSYERNHGRSTGGNVQQVIQAHQARQGAQERLANSATASTPYATHSRKPQFMTSTLKPHNARNYCEFHEQNGHNTAECRELKKALHKIADEGQIDHFLKRGP</sequence>
<dbReference type="OrthoDB" id="1748369at2759"/>
<evidence type="ECO:0000256" key="1">
    <source>
        <dbReference type="SAM" id="MobiDB-lite"/>
    </source>
</evidence>
<feature type="compositionally biased region" description="Basic and acidic residues" evidence="1">
    <location>
        <begin position="42"/>
        <end position="75"/>
    </location>
</feature>
<feature type="compositionally biased region" description="Polar residues" evidence="1">
    <location>
        <begin position="100"/>
        <end position="111"/>
    </location>
</feature>
<proteinExistence type="predicted"/>
<evidence type="ECO:0000313" key="3">
    <source>
        <dbReference type="Proteomes" id="UP001153076"/>
    </source>
</evidence>
<gene>
    <name evidence="2" type="ORF">Cgig2_019187</name>
</gene>
<organism evidence="2 3">
    <name type="scientific">Carnegiea gigantea</name>
    <dbReference type="NCBI Taxonomy" id="171969"/>
    <lineage>
        <taxon>Eukaryota</taxon>
        <taxon>Viridiplantae</taxon>
        <taxon>Streptophyta</taxon>
        <taxon>Embryophyta</taxon>
        <taxon>Tracheophyta</taxon>
        <taxon>Spermatophyta</taxon>
        <taxon>Magnoliopsida</taxon>
        <taxon>eudicotyledons</taxon>
        <taxon>Gunneridae</taxon>
        <taxon>Pentapetalae</taxon>
        <taxon>Caryophyllales</taxon>
        <taxon>Cactineae</taxon>
        <taxon>Cactaceae</taxon>
        <taxon>Cactoideae</taxon>
        <taxon>Echinocereeae</taxon>
        <taxon>Carnegiea</taxon>
    </lineage>
</organism>
<name>A0A9Q1K3I6_9CARY</name>
<comment type="caution">
    <text evidence="2">The sequence shown here is derived from an EMBL/GenBank/DDBJ whole genome shotgun (WGS) entry which is preliminary data.</text>
</comment>
<evidence type="ECO:0008006" key="4">
    <source>
        <dbReference type="Google" id="ProtNLM"/>
    </source>
</evidence>
<reference evidence="2" key="1">
    <citation type="submission" date="2022-04" db="EMBL/GenBank/DDBJ databases">
        <title>Carnegiea gigantea Genome sequencing and assembly v2.</title>
        <authorList>
            <person name="Copetti D."/>
            <person name="Sanderson M.J."/>
            <person name="Burquez A."/>
            <person name="Wojciechowski M.F."/>
        </authorList>
    </citation>
    <scope>NUCLEOTIDE SEQUENCE</scope>
    <source>
        <strain evidence="2">SGP5-SGP5p</strain>
        <tissue evidence="2">Aerial part</tissue>
    </source>
</reference>
<dbReference type="Proteomes" id="UP001153076">
    <property type="component" value="Unassembled WGS sequence"/>
</dbReference>
<evidence type="ECO:0000313" key="2">
    <source>
        <dbReference type="EMBL" id="KAJ8435768.1"/>
    </source>
</evidence>
<dbReference type="AlphaFoldDB" id="A0A9Q1K3I6"/>
<accession>A0A9Q1K3I6</accession>
<feature type="region of interest" description="Disordered" evidence="1">
    <location>
        <begin position="94"/>
        <end position="113"/>
    </location>
</feature>
<dbReference type="EMBL" id="JAKOGI010000388">
    <property type="protein sequence ID" value="KAJ8435768.1"/>
    <property type="molecule type" value="Genomic_DNA"/>
</dbReference>
<protein>
    <recommendedName>
        <fullName evidence="4">Reverse transcriptase domain-containing protein</fullName>
    </recommendedName>
</protein>